<evidence type="ECO:0000313" key="4">
    <source>
        <dbReference type="EMBL" id="DAZ99771.1"/>
    </source>
</evidence>
<evidence type="ECO:0000256" key="2">
    <source>
        <dbReference type="SAM" id="MobiDB-lite"/>
    </source>
</evidence>
<proteinExistence type="predicted"/>
<keyword evidence="3" id="KW-0472">Membrane</keyword>
<keyword evidence="3" id="KW-0812">Transmembrane</keyword>
<evidence type="ECO:0000256" key="3">
    <source>
        <dbReference type="SAM" id="Phobius"/>
    </source>
</evidence>
<feature type="transmembrane region" description="Helical" evidence="3">
    <location>
        <begin position="132"/>
        <end position="163"/>
    </location>
</feature>
<organism evidence="4 5">
    <name type="scientific">Lagenidium giganteum</name>
    <dbReference type="NCBI Taxonomy" id="4803"/>
    <lineage>
        <taxon>Eukaryota</taxon>
        <taxon>Sar</taxon>
        <taxon>Stramenopiles</taxon>
        <taxon>Oomycota</taxon>
        <taxon>Peronosporomycetes</taxon>
        <taxon>Pythiales</taxon>
        <taxon>Pythiaceae</taxon>
    </lineage>
</organism>
<keyword evidence="5" id="KW-1185">Reference proteome</keyword>
<keyword evidence="1" id="KW-0175">Coiled coil</keyword>
<protein>
    <recommendedName>
        <fullName evidence="6">Transmembrane protein</fullName>
    </recommendedName>
</protein>
<dbReference type="EMBL" id="DAKRPA010000076">
    <property type="protein sequence ID" value="DAZ99771.1"/>
    <property type="molecule type" value="Genomic_DNA"/>
</dbReference>
<name>A0AAV2Z2R1_9STRA</name>
<feature type="compositionally biased region" description="Basic and acidic residues" evidence="2">
    <location>
        <begin position="16"/>
        <end position="29"/>
    </location>
</feature>
<dbReference type="Proteomes" id="UP001146120">
    <property type="component" value="Unassembled WGS sequence"/>
</dbReference>
<evidence type="ECO:0008006" key="6">
    <source>
        <dbReference type="Google" id="ProtNLM"/>
    </source>
</evidence>
<feature type="coiled-coil region" evidence="1">
    <location>
        <begin position="104"/>
        <end position="131"/>
    </location>
</feature>
<accession>A0AAV2Z2R1</accession>
<sequence length="169" mass="19169">MQLQSSVKQRGLAADIRQRDDNSSRKLLPPKDRRFLNRVIHDTSLAHQPDVDKRLMSLATRSGANPYSLSMNTSSQAENRNGLSTVFATAGALAVFGTGAYYTYRERARKREEQERQRKEKERQRKERQYRFTIAVVVLGVIGLWYSGWLFVVLGFVLVALLVACACSS</sequence>
<reference evidence="4" key="1">
    <citation type="submission" date="2022-11" db="EMBL/GenBank/DDBJ databases">
        <authorList>
            <person name="Morgan W.R."/>
            <person name="Tartar A."/>
        </authorList>
    </citation>
    <scope>NUCLEOTIDE SEQUENCE</scope>
    <source>
        <strain evidence="4">ARSEF 373</strain>
    </source>
</reference>
<evidence type="ECO:0000313" key="5">
    <source>
        <dbReference type="Proteomes" id="UP001146120"/>
    </source>
</evidence>
<reference evidence="4" key="2">
    <citation type="journal article" date="2023" name="Microbiol Resour">
        <title>Decontamination and Annotation of the Draft Genome Sequence of the Oomycete Lagenidium giganteum ARSEF 373.</title>
        <authorList>
            <person name="Morgan W.R."/>
            <person name="Tartar A."/>
        </authorList>
    </citation>
    <scope>NUCLEOTIDE SEQUENCE</scope>
    <source>
        <strain evidence="4">ARSEF 373</strain>
    </source>
</reference>
<evidence type="ECO:0000256" key="1">
    <source>
        <dbReference type="SAM" id="Coils"/>
    </source>
</evidence>
<comment type="caution">
    <text evidence="4">The sequence shown here is derived from an EMBL/GenBank/DDBJ whole genome shotgun (WGS) entry which is preliminary data.</text>
</comment>
<dbReference type="AlphaFoldDB" id="A0AAV2Z2R1"/>
<feature type="region of interest" description="Disordered" evidence="2">
    <location>
        <begin position="1"/>
        <end position="29"/>
    </location>
</feature>
<keyword evidence="3" id="KW-1133">Transmembrane helix</keyword>
<gene>
    <name evidence="4" type="ORF">N0F65_001280</name>
</gene>
<feature type="transmembrane region" description="Helical" evidence="3">
    <location>
        <begin position="83"/>
        <end position="104"/>
    </location>
</feature>